<feature type="domain" description="Arf-GAP" evidence="3">
    <location>
        <begin position="15"/>
        <end position="132"/>
    </location>
</feature>
<feature type="compositionally biased region" description="Polar residues" evidence="2">
    <location>
        <begin position="430"/>
        <end position="445"/>
    </location>
</feature>
<feature type="compositionally biased region" description="Polar residues" evidence="2">
    <location>
        <begin position="379"/>
        <end position="402"/>
    </location>
</feature>
<evidence type="ECO:0000256" key="1">
    <source>
        <dbReference type="PROSITE-ProRule" id="PRU00288"/>
    </source>
</evidence>
<dbReference type="InterPro" id="IPR051718">
    <property type="entry name" value="ARF_GTPase-activating"/>
</dbReference>
<keyword evidence="1" id="KW-0863">Zinc-finger</keyword>
<feature type="region of interest" description="Disordered" evidence="2">
    <location>
        <begin position="363"/>
        <end position="497"/>
    </location>
</feature>
<dbReference type="Gene3D" id="1.10.220.150">
    <property type="entry name" value="Arf GTPase activating protein"/>
    <property type="match status" value="1"/>
</dbReference>
<dbReference type="Pfam" id="PF01412">
    <property type="entry name" value="ArfGap"/>
    <property type="match status" value="1"/>
</dbReference>
<evidence type="ECO:0000313" key="5">
    <source>
        <dbReference type="Proteomes" id="UP000298138"/>
    </source>
</evidence>
<feature type="compositionally biased region" description="Low complexity" evidence="2">
    <location>
        <begin position="186"/>
        <end position="203"/>
    </location>
</feature>
<evidence type="ECO:0000259" key="3">
    <source>
        <dbReference type="PROSITE" id="PS50115"/>
    </source>
</evidence>
<dbReference type="OrthoDB" id="10266696at2759"/>
<dbReference type="PROSITE" id="PS50115">
    <property type="entry name" value="ARFGAP"/>
    <property type="match status" value="1"/>
</dbReference>
<dbReference type="InterPro" id="IPR037278">
    <property type="entry name" value="ARFGAP/RecO"/>
</dbReference>
<gene>
    <name evidence="4" type="ORF">EX30DRAFT_342264</name>
</gene>
<dbReference type="EMBL" id="ML220130">
    <property type="protein sequence ID" value="TGZ79635.1"/>
    <property type="molecule type" value="Genomic_DNA"/>
</dbReference>
<dbReference type="GO" id="GO:0005737">
    <property type="term" value="C:cytoplasm"/>
    <property type="evidence" value="ECO:0007669"/>
    <property type="project" value="TreeGrafter"/>
</dbReference>
<accession>A0A4V6RHD5</accession>
<dbReference type="PANTHER" id="PTHR45705:SF1">
    <property type="entry name" value="FI20236P1"/>
    <property type="match status" value="1"/>
</dbReference>
<dbReference type="InterPro" id="IPR038508">
    <property type="entry name" value="ArfGAP_dom_sf"/>
</dbReference>
<sequence length="497" mass="51992">MSRRNLGADKAAANQQVIKNLLKLPTNKMCADCKRNKLPRWASWNLGVFICIRCSGIHRGMGTHISRVKSVDLDTWTDEQLQSMVKWGNGRANKYWEANLAPGHVPSESKIENFIRTKYESKRWVMEGGIPDPSTLDDSDDDVPLKVVQQKLEARQSASPPPPPKAPPKPINLFDDDDSAPPAPSKPATTASQPRSASAQQQTKPADSLLGLDFFAAAPEPTPRAASATPEVAKPANDSRADMSSLRSSILSLYSSPPPRPTQSPSPALGYNHQPVQQPVQQQRSAFGDLNDAFGGLSLAPTATTAPAYGGAASPPPFQPAQEAPKPSPFASLASGGFFSTTPATAAKPAAAKPSSGFGDLFSLAPATTSPPPATTSSNNVFNLTPSQPAKPVTTTNTSSGFSAFDSDPWASAAPTKPAPAPAAVPAPAVSSNDIWGGQSSSMNAWASPAPAAAPKPAPVVKDDDDWGNFSSSTTAAAPAPAGNNGFDEDLFGNVWK</sequence>
<dbReference type="PANTHER" id="PTHR45705">
    <property type="entry name" value="FI20236P1"/>
    <property type="match status" value="1"/>
</dbReference>
<protein>
    <submittedName>
        <fullName evidence="4">ArfGap-domain-containing protein</fullName>
    </submittedName>
</protein>
<dbReference type="FunFam" id="1.10.220.150:FF:000010">
    <property type="entry name" value="Stromal membrane-associated protein"/>
    <property type="match status" value="1"/>
</dbReference>
<dbReference type="InterPro" id="IPR001164">
    <property type="entry name" value="ArfGAP_dom"/>
</dbReference>
<dbReference type="Proteomes" id="UP000298138">
    <property type="component" value="Unassembled WGS sequence"/>
</dbReference>
<dbReference type="CDD" id="cd08839">
    <property type="entry name" value="ArfGap_SMAP"/>
    <property type="match status" value="1"/>
</dbReference>
<dbReference type="InParanoid" id="A0A4V6RHD5"/>
<dbReference type="GO" id="GO:0008270">
    <property type="term" value="F:zinc ion binding"/>
    <property type="evidence" value="ECO:0007669"/>
    <property type="project" value="UniProtKB-KW"/>
</dbReference>
<dbReference type="InterPro" id="IPR044732">
    <property type="entry name" value="ArfGAP_SMAP1-like"/>
</dbReference>
<feature type="compositionally biased region" description="Low complexity" evidence="2">
    <location>
        <begin position="274"/>
        <end position="283"/>
    </location>
</feature>
<dbReference type="GO" id="GO:0005096">
    <property type="term" value="F:GTPase activator activity"/>
    <property type="evidence" value="ECO:0007669"/>
    <property type="project" value="InterPro"/>
</dbReference>
<feature type="compositionally biased region" description="Low complexity" evidence="2">
    <location>
        <begin position="295"/>
        <end position="313"/>
    </location>
</feature>
<name>A0A4V6RHD5_9PEZI</name>
<dbReference type="AlphaFoldDB" id="A0A4V6RHD5"/>
<organism evidence="4 5">
    <name type="scientific">Ascodesmis nigricans</name>
    <dbReference type="NCBI Taxonomy" id="341454"/>
    <lineage>
        <taxon>Eukaryota</taxon>
        <taxon>Fungi</taxon>
        <taxon>Dikarya</taxon>
        <taxon>Ascomycota</taxon>
        <taxon>Pezizomycotina</taxon>
        <taxon>Pezizomycetes</taxon>
        <taxon>Pezizales</taxon>
        <taxon>Ascodesmidaceae</taxon>
        <taxon>Ascodesmis</taxon>
    </lineage>
</organism>
<keyword evidence="1" id="KW-0479">Metal-binding</keyword>
<feature type="compositionally biased region" description="Low complexity" evidence="2">
    <location>
        <begin position="244"/>
        <end position="255"/>
    </location>
</feature>
<dbReference type="PRINTS" id="PR00405">
    <property type="entry name" value="REVINTRACTNG"/>
</dbReference>
<evidence type="ECO:0000256" key="2">
    <source>
        <dbReference type="SAM" id="MobiDB-lite"/>
    </source>
</evidence>
<reference evidence="4 5" key="1">
    <citation type="submission" date="2019-04" db="EMBL/GenBank/DDBJ databases">
        <title>Comparative genomics and transcriptomics to analyze fruiting body development in filamentous ascomycetes.</title>
        <authorList>
            <consortium name="DOE Joint Genome Institute"/>
            <person name="Lutkenhaus R."/>
            <person name="Traeger S."/>
            <person name="Breuer J."/>
            <person name="Kuo A."/>
            <person name="Lipzen A."/>
            <person name="Pangilinan J."/>
            <person name="Dilworth D."/>
            <person name="Sandor L."/>
            <person name="Poggeler S."/>
            <person name="Barry K."/>
            <person name="Grigoriev I.V."/>
            <person name="Nowrousian M."/>
        </authorList>
    </citation>
    <scope>NUCLEOTIDE SEQUENCE [LARGE SCALE GENOMIC DNA]</scope>
    <source>
        <strain evidence="4 5">CBS 389.68</strain>
    </source>
</reference>
<keyword evidence="1" id="KW-0862">Zinc</keyword>
<feature type="region of interest" description="Disordered" evidence="2">
    <location>
        <begin position="152"/>
        <end position="335"/>
    </location>
</feature>
<dbReference type="SMART" id="SM00105">
    <property type="entry name" value="ArfGap"/>
    <property type="match status" value="1"/>
</dbReference>
<evidence type="ECO:0000313" key="4">
    <source>
        <dbReference type="EMBL" id="TGZ79635.1"/>
    </source>
</evidence>
<feature type="compositionally biased region" description="Pro residues" evidence="2">
    <location>
        <begin position="159"/>
        <end position="170"/>
    </location>
</feature>
<dbReference type="STRING" id="341454.A0A4V6RHD5"/>
<keyword evidence="5" id="KW-1185">Reference proteome</keyword>
<feature type="compositionally biased region" description="Low complexity" evidence="2">
    <location>
        <begin position="471"/>
        <end position="482"/>
    </location>
</feature>
<proteinExistence type="predicted"/>
<dbReference type="SUPFAM" id="SSF57863">
    <property type="entry name" value="ArfGap/RecO-like zinc finger"/>
    <property type="match status" value="1"/>
</dbReference>